<accession>A0A1M7YP58</accession>
<feature type="region of interest" description="Disordered" evidence="1">
    <location>
        <begin position="1"/>
        <end position="24"/>
    </location>
</feature>
<dbReference type="Proteomes" id="UP000184600">
    <property type="component" value="Unassembled WGS sequence"/>
</dbReference>
<protein>
    <recommendedName>
        <fullName evidence="4">Terminase small subunit</fullName>
    </recommendedName>
</protein>
<feature type="region of interest" description="Disordered" evidence="1">
    <location>
        <begin position="48"/>
        <end position="121"/>
    </location>
</feature>
<feature type="compositionally biased region" description="Basic and acidic residues" evidence="1">
    <location>
        <begin position="66"/>
        <end position="80"/>
    </location>
</feature>
<gene>
    <name evidence="2" type="ORF">VQ7734_00113</name>
</gene>
<dbReference type="OrthoDB" id="8227562at2"/>
<dbReference type="AlphaFoldDB" id="A0A1M7YP58"/>
<feature type="compositionally biased region" description="Polar residues" evidence="1">
    <location>
        <begin position="48"/>
        <end position="61"/>
    </location>
</feature>
<evidence type="ECO:0000256" key="1">
    <source>
        <dbReference type="SAM" id="MobiDB-lite"/>
    </source>
</evidence>
<proteinExistence type="predicted"/>
<evidence type="ECO:0008006" key="4">
    <source>
        <dbReference type="Google" id="ProtNLM"/>
    </source>
</evidence>
<name>A0A1M7YP58_9VIBR</name>
<organism evidence="2 3">
    <name type="scientific">Vibrio quintilis</name>
    <dbReference type="NCBI Taxonomy" id="1117707"/>
    <lineage>
        <taxon>Bacteria</taxon>
        <taxon>Pseudomonadati</taxon>
        <taxon>Pseudomonadota</taxon>
        <taxon>Gammaproteobacteria</taxon>
        <taxon>Vibrionales</taxon>
        <taxon>Vibrionaceae</taxon>
        <taxon>Vibrio</taxon>
    </lineage>
</organism>
<dbReference type="STRING" id="1117707.VQ7734_00113"/>
<keyword evidence="3" id="KW-1185">Reference proteome</keyword>
<dbReference type="EMBL" id="FRFG01000003">
    <property type="protein sequence ID" value="SHO54399.1"/>
    <property type="molecule type" value="Genomic_DNA"/>
</dbReference>
<dbReference type="RefSeq" id="WP_073579314.1">
    <property type="nucleotide sequence ID" value="NZ_AP024898.1"/>
</dbReference>
<reference evidence="3" key="1">
    <citation type="submission" date="2016-12" db="EMBL/GenBank/DDBJ databases">
        <authorList>
            <person name="Rodrigo-Torres L."/>
            <person name="Arahal R.D."/>
            <person name="Lucena T."/>
        </authorList>
    </citation>
    <scope>NUCLEOTIDE SEQUENCE [LARGE SCALE GENOMIC DNA]</scope>
</reference>
<evidence type="ECO:0000313" key="3">
    <source>
        <dbReference type="Proteomes" id="UP000184600"/>
    </source>
</evidence>
<sequence>MAKNDWKALQNQFEHDHKKYGTGAKEWCEAKGLNYASARRYIKVRKAAQNNNVQKETAQGAQSKDAQNKKDKKIKKENSKNKSSSSAESAEQKHNGRDNKGRFIVGNAGNPNPEYSFEPGNQAARKGGIYARYFPEQKQVMFDASAVATLEDELMLTRVRLQSGIEYLAKITEDLHDASSMEERISLYESYNKTQTGLDVLTARVESITNTMSKLGIDVVNKEKIAADTKRIKNASRKIGLEADAIQKEGKGDDTPISDMLEDIRSMGSDGLMSDM</sequence>
<evidence type="ECO:0000313" key="2">
    <source>
        <dbReference type="EMBL" id="SHO54399.1"/>
    </source>
</evidence>
<feature type="compositionally biased region" description="Basic and acidic residues" evidence="1">
    <location>
        <begin position="90"/>
        <end position="101"/>
    </location>
</feature>